<protein>
    <submittedName>
        <fullName evidence="2">GAF domain-containing protein</fullName>
    </submittedName>
</protein>
<dbReference type="EMBL" id="JAVKGR010000005">
    <property type="protein sequence ID" value="MDR8019176.1"/>
    <property type="molecule type" value="Genomic_DNA"/>
</dbReference>
<organism evidence="2 3">
    <name type="scientific">Nesterenkonia aerolata</name>
    <dbReference type="NCBI Taxonomy" id="3074079"/>
    <lineage>
        <taxon>Bacteria</taxon>
        <taxon>Bacillati</taxon>
        <taxon>Actinomycetota</taxon>
        <taxon>Actinomycetes</taxon>
        <taxon>Micrococcales</taxon>
        <taxon>Micrococcaceae</taxon>
        <taxon>Nesterenkonia</taxon>
    </lineage>
</organism>
<dbReference type="Gene3D" id="3.30.450.40">
    <property type="match status" value="1"/>
</dbReference>
<reference evidence="2 3" key="1">
    <citation type="submission" date="2023-09" db="EMBL/GenBank/DDBJ databases">
        <title>Description of three actinobacteria isolated from air of manufacturing shop in a pharmaceutical factory.</title>
        <authorList>
            <person name="Zhang D.-F."/>
        </authorList>
    </citation>
    <scope>NUCLEOTIDE SEQUENCE [LARGE SCALE GENOMIC DNA]</scope>
    <source>
        <strain evidence="2 3">LY-0111</strain>
    </source>
</reference>
<keyword evidence="3" id="KW-1185">Reference proteome</keyword>
<dbReference type="RefSeq" id="WP_310548170.1">
    <property type="nucleotide sequence ID" value="NZ_JAVKGR010000005.1"/>
</dbReference>
<dbReference type="InterPro" id="IPR029016">
    <property type="entry name" value="GAF-like_dom_sf"/>
</dbReference>
<dbReference type="InterPro" id="IPR003018">
    <property type="entry name" value="GAF"/>
</dbReference>
<gene>
    <name evidence="2" type="ORF">RIL96_06315</name>
</gene>
<proteinExistence type="predicted"/>
<comment type="caution">
    <text evidence="2">The sequence shown here is derived from an EMBL/GenBank/DDBJ whole genome shotgun (WGS) entry which is preliminary data.</text>
</comment>
<sequence>MSVTEVSTAYPMDEAARRRCLAHGLSPELEAPSTVADAREIEDRQRRSAIAPLVEPLCSTLSRRSSREQLMILSGPDGRVLWRRGAPRIIDEAESIGFVEGADWSESSVGTNAISQVLRSGRPARMVGAQHFAWAHGRWSCMAAPLIDPLSGVLLGVLDVSGRREEIDSEVASMVETLAQMSTELLRAGVLGAVRDRECDEQAQEVPRRRIILLDGIPRVEGPDGTRLLSRRRAETLALLLGRSRGWTAGELAAELYGDAGRPGTVRTEVHRLRQSTGLPITSDPYALDDPHVSSDVRDLEEALAAGDAENVLRLLNSPPLPQAQSEVLTARCAWWESEAARVVADYGSLDQQRRWRGTDIAMRQTAS</sequence>
<name>A0ABU2DRY4_9MICC</name>
<evidence type="ECO:0000313" key="2">
    <source>
        <dbReference type="EMBL" id="MDR8019176.1"/>
    </source>
</evidence>
<dbReference type="Pfam" id="PF01590">
    <property type="entry name" value="GAF"/>
    <property type="match status" value="1"/>
</dbReference>
<accession>A0ABU2DRY4</accession>
<evidence type="ECO:0000259" key="1">
    <source>
        <dbReference type="Pfam" id="PF01590"/>
    </source>
</evidence>
<dbReference type="Proteomes" id="UP001251870">
    <property type="component" value="Unassembled WGS sequence"/>
</dbReference>
<feature type="domain" description="GAF" evidence="1">
    <location>
        <begin position="79"/>
        <end position="180"/>
    </location>
</feature>
<evidence type="ECO:0000313" key="3">
    <source>
        <dbReference type="Proteomes" id="UP001251870"/>
    </source>
</evidence>